<gene>
    <name evidence="1" type="ORF">TOT_040000523</name>
</gene>
<dbReference type="Proteomes" id="UP000003786">
    <property type="component" value="Chromosome 4"/>
</dbReference>
<dbReference type="AlphaFoldDB" id="J4C996"/>
<evidence type="ECO:0000313" key="1">
    <source>
        <dbReference type="EMBL" id="BAM42153.1"/>
    </source>
</evidence>
<dbReference type="OMA" id="KFSSSMF"/>
<proteinExistence type="predicted"/>
<dbReference type="VEuPathDB" id="PiroplasmaDB:TOT_040000523"/>
<name>J4C996_THEOR</name>
<dbReference type="RefSeq" id="XP_009692454.1">
    <property type="nucleotide sequence ID" value="XM_009694159.1"/>
</dbReference>
<dbReference type="KEGG" id="tot:TOT_040000523"/>
<accession>J4C996</accession>
<dbReference type="OrthoDB" id="361675at2759"/>
<dbReference type="EMBL" id="AP011949">
    <property type="protein sequence ID" value="BAM42153.1"/>
    <property type="molecule type" value="Genomic_DNA"/>
</dbReference>
<dbReference type="eggNOG" id="ENOG502QXDH">
    <property type="taxonomic scope" value="Eukaryota"/>
</dbReference>
<reference evidence="1 2" key="1">
    <citation type="journal article" date="2012" name="MBio">
        <title>Comparative genome analysis of three eukaryotic parasites with differing abilities to transform leukocytes reveals key mediators of Theileria-induced leukocyte transformation.</title>
        <authorList>
            <person name="Hayashida K."/>
            <person name="Hara Y."/>
            <person name="Abe T."/>
            <person name="Yamasaki C."/>
            <person name="Toyoda A."/>
            <person name="Kosuge T."/>
            <person name="Suzuki Y."/>
            <person name="Sato Y."/>
            <person name="Kawashima S."/>
            <person name="Katayama T."/>
            <person name="Wakaguri H."/>
            <person name="Inoue N."/>
            <person name="Homma K."/>
            <person name="Tada-Umezaki M."/>
            <person name="Yagi Y."/>
            <person name="Fujii Y."/>
            <person name="Habara T."/>
            <person name="Kanehisa M."/>
            <person name="Watanabe H."/>
            <person name="Ito K."/>
            <person name="Gojobori T."/>
            <person name="Sugawara H."/>
            <person name="Imanishi T."/>
            <person name="Weir W."/>
            <person name="Gardner M."/>
            <person name="Pain A."/>
            <person name="Shiels B."/>
            <person name="Hattori M."/>
            <person name="Nene V."/>
            <person name="Sugimoto C."/>
        </authorList>
    </citation>
    <scope>NUCLEOTIDE SEQUENCE [LARGE SCALE GENOMIC DNA]</scope>
    <source>
        <strain evidence="1 2">Shintoku</strain>
    </source>
</reference>
<organism evidence="1 2">
    <name type="scientific">Theileria orientalis strain Shintoku</name>
    <dbReference type="NCBI Taxonomy" id="869250"/>
    <lineage>
        <taxon>Eukaryota</taxon>
        <taxon>Sar</taxon>
        <taxon>Alveolata</taxon>
        <taxon>Apicomplexa</taxon>
        <taxon>Aconoidasida</taxon>
        <taxon>Piroplasmida</taxon>
        <taxon>Theileriidae</taxon>
        <taxon>Theileria</taxon>
    </lineage>
</organism>
<protein>
    <submittedName>
        <fullName evidence="1">Uncharacterized protein</fullName>
    </submittedName>
</protein>
<sequence length="1197" mass="132915">MSPNMYSNFVGPPTCKLKIFREVNTLSKIYIKKEPSAKTQSVGQFKIDFEFEVPNELTVGESSSSHFKLLLLPPSSLEFVKEDSEFKSAGSKLTLAGGHTVADERTGAAMKKLSQADLGKCKATDAQKVLSSLGKEHKKSLGFTVKKDISSEILKMSSMKKVVVEIPFHKYTAKVAKGTYTWSGIFKARSNGLNVSGVTHSFDEFVVALGTFGYFVNDEDKYCLTQSATAAAIMFKRFDEMSLSMTSCSAIAATGMEKVIGMPKSVEPKLSASYRFESLERKLKLLFTVEIGYEIYDYAAEKLNLVFTVPKELKDTIVLSEKCTSEVKGSISVASCAYDAEKSQIALAVSKSDIVAATEMTFTVDVSNALLNAAPLSENHKYTLEVVLKDKEELAKVDMEKLKPEVTRAAALKTECIEPIMEMAKEMKEKPEPKPTSVGKQTSSDVKHEGKYIEYSYELEKAGKDFLMKIYLKNEASLKGKLNLAMHVKGHENFMTLKEPETAEAGTEAASVSNDGVKFNFNNIQVSVDFTDNTKVKKGTYFEIPVLFKTTLELEAMKAPNFFTLQVDKESGETLIYGIYKEIKGAKGAASALDRVYERGESTLYVSKFFNKGKKPAIMFKLTTQSEPKMSLLLEFMRPKGIVKYSHEIINDFMYKEEATFTNERYYRIAMEVAAKPKTKITSTIVLEITPEDKEFSMESLVFSVVSGHGEVSHLSPSEVLFTEELKFAEGDFEVVDLPVPCLTKDTKLSSSRFRMMENGNYIAARSVDCSRPWMPYVNKLGPEFDVTVENSDLVTGFTMKEVISLNDPLQSRVIEKLAGTKRFYEHTLYLFFDQMAVTTIKEHMIAGSVCVKSDSTCPDNNHLPVLTKFVTSLVEGVDLTLIKVMVAYLEGEKLELHSTTYDKKILALKSAKNYTGLKNTRVALEKLLDSAFESASADKIETSFSVLSVLDNDKVATVKSAVKEYEVPSDPRTNNEKYSNPVYIEIIPVDKTSTFEVKKMGCNTVKKTAVVKELLKLGSSDAVDRARLGTGSLGAQKGKVYTGYTFLSASKGGKVATLASGPRTPVTSALPTSPKRSEDHSLFFKIRDTLKPMCLKTVKPEELPLLVELKSVMKTMEAMAKSYHVIATCSKFKSAYSSRRETKYILSSRGVKLGEYTTKASEDIPDKLFSECDLFSLYKFLTLSKYSLATEPVSTE</sequence>
<dbReference type="GeneID" id="20716580"/>
<evidence type="ECO:0000313" key="2">
    <source>
        <dbReference type="Proteomes" id="UP000003786"/>
    </source>
</evidence>
<keyword evidence="2" id="KW-1185">Reference proteome</keyword>